<keyword evidence="1" id="KW-0479">Metal-binding</keyword>
<dbReference type="InterPro" id="IPR036663">
    <property type="entry name" value="Fumarylacetoacetase_C_sf"/>
</dbReference>
<dbReference type="Pfam" id="PF01557">
    <property type="entry name" value="FAA_hydrolase"/>
    <property type="match status" value="1"/>
</dbReference>
<feature type="domain" description="Rv2993c-like N-terminal" evidence="3">
    <location>
        <begin position="1"/>
        <end position="57"/>
    </location>
</feature>
<evidence type="ECO:0008006" key="5">
    <source>
        <dbReference type="Google" id="ProtNLM"/>
    </source>
</evidence>
<sequence length="206" mass="22757">MRIVRFAAERKARYGVLEGDVIRGLRGSPFAHFKGAGSSFALDGSIYALDEVRLLAPCLPSKIVCLGLNYRSHAEEAKLPIPSVPLIFLKPSTAVIGPDSEIVLPPLSRRVDYEGELGVVIGSRVKDVPQDRAKDYVLGYTCVNDISERHNQVEDGQWTRAKGYDTFAPVGPWIETEIIPDDLKIETYLNGELRQSARTSDLIFGI</sequence>
<comment type="caution">
    <text evidence="4">The sequence shown here is derived from an EMBL/GenBank/DDBJ whole genome shotgun (WGS) entry which is preliminary data.</text>
</comment>
<evidence type="ECO:0000259" key="3">
    <source>
        <dbReference type="Pfam" id="PF10370"/>
    </source>
</evidence>
<dbReference type="AlphaFoldDB" id="X0TVQ6"/>
<protein>
    <recommendedName>
        <fullName evidence="5">Fumarylacetoacetase-like C-terminal domain-containing protein</fullName>
    </recommendedName>
</protein>
<feature type="domain" description="Fumarylacetoacetase-like C-terminal" evidence="2">
    <location>
        <begin position="62"/>
        <end position="206"/>
    </location>
</feature>
<dbReference type="PANTHER" id="PTHR11820:SF7">
    <property type="entry name" value="ACYLPYRUVASE FAHD1, MITOCHONDRIAL"/>
    <property type="match status" value="1"/>
</dbReference>
<dbReference type="Gene3D" id="2.30.30.370">
    <property type="entry name" value="FAH"/>
    <property type="match status" value="1"/>
</dbReference>
<dbReference type="Gene3D" id="3.90.850.10">
    <property type="entry name" value="Fumarylacetoacetase-like, C-terminal domain"/>
    <property type="match status" value="1"/>
</dbReference>
<dbReference type="Pfam" id="PF10370">
    <property type="entry name" value="Rv2993c-like_N"/>
    <property type="match status" value="1"/>
</dbReference>
<dbReference type="InterPro" id="IPR018833">
    <property type="entry name" value="Rv2993c-like_N"/>
</dbReference>
<evidence type="ECO:0000259" key="2">
    <source>
        <dbReference type="Pfam" id="PF01557"/>
    </source>
</evidence>
<dbReference type="InterPro" id="IPR011234">
    <property type="entry name" value="Fumarylacetoacetase-like_C"/>
</dbReference>
<gene>
    <name evidence="4" type="ORF">S01H1_08927</name>
</gene>
<feature type="non-terminal residue" evidence="4">
    <location>
        <position position="206"/>
    </location>
</feature>
<dbReference type="PANTHER" id="PTHR11820">
    <property type="entry name" value="ACYLPYRUVASE"/>
    <property type="match status" value="1"/>
</dbReference>
<dbReference type="SUPFAM" id="SSF56529">
    <property type="entry name" value="FAH"/>
    <property type="match status" value="1"/>
</dbReference>
<accession>X0TVQ6</accession>
<reference evidence="4" key="1">
    <citation type="journal article" date="2014" name="Front. Microbiol.">
        <title>High frequency of phylogenetically diverse reductive dehalogenase-homologous genes in deep subseafloor sedimentary metagenomes.</title>
        <authorList>
            <person name="Kawai M."/>
            <person name="Futagami T."/>
            <person name="Toyoda A."/>
            <person name="Takaki Y."/>
            <person name="Nishi S."/>
            <person name="Hori S."/>
            <person name="Arai W."/>
            <person name="Tsubouchi T."/>
            <person name="Morono Y."/>
            <person name="Uchiyama I."/>
            <person name="Ito T."/>
            <person name="Fujiyama A."/>
            <person name="Inagaki F."/>
            <person name="Takami H."/>
        </authorList>
    </citation>
    <scope>NUCLEOTIDE SEQUENCE</scope>
    <source>
        <strain evidence="4">Expedition CK06-06</strain>
    </source>
</reference>
<evidence type="ECO:0000256" key="1">
    <source>
        <dbReference type="ARBA" id="ARBA00022723"/>
    </source>
</evidence>
<dbReference type="GO" id="GO:0046872">
    <property type="term" value="F:metal ion binding"/>
    <property type="evidence" value="ECO:0007669"/>
    <property type="project" value="UniProtKB-KW"/>
</dbReference>
<organism evidence="4">
    <name type="scientific">marine sediment metagenome</name>
    <dbReference type="NCBI Taxonomy" id="412755"/>
    <lineage>
        <taxon>unclassified sequences</taxon>
        <taxon>metagenomes</taxon>
        <taxon>ecological metagenomes</taxon>
    </lineage>
</organism>
<dbReference type="EMBL" id="BARS01004566">
    <property type="protein sequence ID" value="GAF80205.1"/>
    <property type="molecule type" value="Genomic_DNA"/>
</dbReference>
<dbReference type="GO" id="GO:0018773">
    <property type="term" value="F:acetylpyruvate hydrolase activity"/>
    <property type="evidence" value="ECO:0007669"/>
    <property type="project" value="TreeGrafter"/>
</dbReference>
<proteinExistence type="predicted"/>
<name>X0TVQ6_9ZZZZ</name>
<evidence type="ECO:0000313" key="4">
    <source>
        <dbReference type="EMBL" id="GAF80205.1"/>
    </source>
</evidence>